<dbReference type="AlphaFoldDB" id="A0A445CE15"/>
<feature type="transmembrane region" description="Helical" evidence="1">
    <location>
        <begin position="60"/>
        <end position="82"/>
    </location>
</feature>
<dbReference type="Proteomes" id="UP000289738">
    <property type="component" value="Chromosome A07"/>
</dbReference>
<protein>
    <submittedName>
        <fullName evidence="2">Uncharacterized protein</fullName>
    </submittedName>
</protein>
<reference evidence="2 3" key="1">
    <citation type="submission" date="2019-01" db="EMBL/GenBank/DDBJ databases">
        <title>Sequencing of cultivated peanut Arachis hypogaea provides insights into genome evolution and oil improvement.</title>
        <authorList>
            <person name="Chen X."/>
        </authorList>
    </citation>
    <scope>NUCLEOTIDE SEQUENCE [LARGE SCALE GENOMIC DNA]</scope>
    <source>
        <strain evidence="3">cv. Fuhuasheng</strain>
        <tissue evidence="2">Leaves</tissue>
    </source>
</reference>
<organism evidence="2 3">
    <name type="scientific">Arachis hypogaea</name>
    <name type="common">Peanut</name>
    <dbReference type="NCBI Taxonomy" id="3818"/>
    <lineage>
        <taxon>Eukaryota</taxon>
        <taxon>Viridiplantae</taxon>
        <taxon>Streptophyta</taxon>
        <taxon>Embryophyta</taxon>
        <taxon>Tracheophyta</taxon>
        <taxon>Spermatophyta</taxon>
        <taxon>Magnoliopsida</taxon>
        <taxon>eudicotyledons</taxon>
        <taxon>Gunneridae</taxon>
        <taxon>Pentapetalae</taxon>
        <taxon>rosids</taxon>
        <taxon>fabids</taxon>
        <taxon>Fabales</taxon>
        <taxon>Fabaceae</taxon>
        <taxon>Papilionoideae</taxon>
        <taxon>50 kb inversion clade</taxon>
        <taxon>dalbergioids sensu lato</taxon>
        <taxon>Dalbergieae</taxon>
        <taxon>Pterocarpus clade</taxon>
        <taxon>Arachis</taxon>
    </lineage>
</organism>
<evidence type="ECO:0000313" key="2">
    <source>
        <dbReference type="EMBL" id="RYR49194.1"/>
    </source>
</evidence>
<dbReference type="EMBL" id="SDMP01000007">
    <property type="protein sequence ID" value="RYR49194.1"/>
    <property type="molecule type" value="Genomic_DNA"/>
</dbReference>
<keyword evidence="1" id="KW-1133">Transmembrane helix</keyword>
<keyword evidence="3" id="KW-1185">Reference proteome</keyword>
<name>A0A445CE15_ARAHY</name>
<keyword evidence="1" id="KW-0812">Transmembrane</keyword>
<keyword evidence="1" id="KW-0472">Membrane</keyword>
<accession>A0A445CE15</accession>
<evidence type="ECO:0000256" key="1">
    <source>
        <dbReference type="SAM" id="Phobius"/>
    </source>
</evidence>
<sequence>MERRSLDWKQELGMKITYFLFLYKHNHDLFDTQFSAMLPAHRKMSEVDIMQMMNMLKFGIIFWLVKQGDMNLLAIVLGIYTMRLLDNGLKFLIMQHGS</sequence>
<gene>
    <name evidence="2" type="ORF">Ahy_A07g035507</name>
</gene>
<proteinExistence type="predicted"/>
<evidence type="ECO:0000313" key="3">
    <source>
        <dbReference type="Proteomes" id="UP000289738"/>
    </source>
</evidence>
<comment type="caution">
    <text evidence="2">The sequence shown here is derived from an EMBL/GenBank/DDBJ whole genome shotgun (WGS) entry which is preliminary data.</text>
</comment>